<dbReference type="AlphaFoldDB" id="A0A1B7KVP2"/>
<dbReference type="Pfam" id="PF01968">
    <property type="entry name" value="Hydantoinase_A"/>
    <property type="match status" value="1"/>
</dbReference>
<dbReference type="Pfam" id="PF05378">
    <property type="entry name" value="Hydant_A_N"/>
    <property type="match status" value="1"/>
</dbReference>
<dbReference type="InterPro" id="IPR043129">
    <property type="entry name" value="ATPase_NBD"/>
</dbReference>
<gene>
    <name evidence="3" type="ORF">A7K69_16360</name>
</gene>
<dbReference type="InterPro" id="IPR045079">
    <property type="entry name" value="Oxoprolinase-like"/>
</dbReference>
<dbReference type="GO" id="GO:0016787">
    <property type="term" value="F:hydrolase activity"/>
    <property type="evidence" value="ECO:0007669"/>
    <property type="project" value="InterPro"/>
</dbReference>
<dbReference type="PANTHER" id="PTHR11365">
    <property type="entry name" value="5-OXOPROLINASE RELATED"/>
    <property type="match status" value="1"/>
</dbReference>
<evidence type="ECO:0000313" key="3">
    <source>
        <dbReference type="EMBL" id="OAT74131.1"/>
    </source>
</evidence>
<dbReference type="SUPFAM" id="SSF53067">
    <property type="entry name" value="Actin-like ATPase domain"/>
    <property type="match status" value="2"/>
</dbReference>
<dbReference type="RefSeq" id="WP_064550407.1">
    <property type="nucleotide sequence ID" value="NZ_LXMA01000002.1"/>
</dbReference>
<comment type="caution">
    <text evidence="3">The sequence shown here is derived from an EMBL/GenBank/DDBJ whole genome shotgun (WGS) entry which is preliminary data.</text>
</comment>
<dbReference type="EMBL" id="LXMA01000002">
    <property type="protein sequence ID" value="OAT74131.1"/>
    <property type="molecule type" value="Genomic_DNA"/>
</dbReference>
<reference evidence="4" key="1">
    <citation type="submission" date="2016-05" db="EMBL/GenBank/DDBJ databases">
        <authorList>
            <person name="Wang W."/>
            <person name="Zhu L."/>
        </authorList>
    </citation>
    <scope>NUCLEOTIDE SEQUENCE [LARGE SCALE GENOMIC DNA]</scope>
    <source>
        <strain evidence="4">W-2</strain>
    </source>
</reference>
<dbReference type="InterPro" id="IPR002821">
    <property type="entry name" value="Hydantoinase_A"/>
</dbReference>
<accession>A0A1B7KVP2</accession>
<sequence>MSYRIGIDVGGTHTDAVLLDEKYQVISETKTPTTADVSTGIYKAMREVIGKSGVPREKIRYAMLGTTHCTNAIVERKRLNKVAVIRIGAPATLAVKPLVGVPDDLRSHLEKYVYIVRGGHEFDGREIAPLDVEHLYRIANEIKGKVDSVAITSVFAPVSKDHELKAAEIIREVLGSDIAISLSHEIGSIGLLERENATILNAAVVNVAKTAAEGFINALKAEGINAKVFFGQNDGTLMNVEYAMKYPILTISCGPTNSIRGASYLAKLSDALVVDVGGTTTDIGVLIHSFPRESSLAVEIGGVRTNFRMPDLVSIGLGGGTIIRIHQDGSFTIGPDSVGYQLPEKGMVFGGDTLTATDVAVALGKAKIGDPHKVAHLDKELLNRIYHKMIEMVEAAIDKMKTSAEPVPVILVGGGSVLLPDQLKGASKVIRPDHFGVANAIGAAIAQVSGQVERVFALDELGREKTLELAKKMAVDEAIKAGANPETIEIVDMEDVPLAYLPGNAARVRVKAAGVLSAS</sequence>
<feature type="domain" description="Hydantoinase/oxoprolinase N-terminal" evidence="2">
    <location>
        <begin position="4"/>
        <end position="173"/>
    </location>
</feature>
<evidence type="ECO:0000313" key="4">
    <source>
        <dbReference type="Proteomes" id="UP000078290"/>
    </source>
</evidence>
<dbReference type="OrthoDB" id="9768323at2"/>
<name>A0A1B7KVP2_PARTM</name>
<dbReference type="Proteomes" id="UP000078290">
    <property type="component" value="Unassembled WGS sequence"/>
</dbReference>
<organism evidence="3 4">
    <name type="scientific">Parageobacillus thermoglucosidasius</name>
    <name type="common">Geobacillus thermoglucosidasius</name>
    <dbReference type="NCBI Taxonomy" id="1426"/>
    <lineage>
        <taxon>Bacteria</taxon>
        <taxon>Bacillati</taxon>
        <taxon>Bacillota</taxon>
        <taxon>Bacilli</taxon>
        <taxon>Bacillales</taxon>
        <taxon>Anoxybacillaceae</taxon>
        <taxon>Parageobacillus</taxon>
    </lineage>
</organism>
<evidence type="ECO:0000259" key="1">
    <source>
        <dbReference type="Pfam" id="PF01968"/>
    </source>
</evidence>
<proteinExistence type="predicted"/>
<evidence type="ECO:0000259" key="2">
    <source>
        <dbReference type="Pfam" id="PF05378"/>
    </source>
</evidence>
<dbReference type="PANTHER" id="PTHR11365:SF10">
    <property type="entry name" value="HYDANTOINASE_OXOPROLINASE"/>
    <property type="match status" value="1"/>
</dbReference>
<protein>
    <submittedName>
        <fullName evidence="3">Hydantoinase subunit beta</fullName>
    </submittedName>
</protein>
<dbReference type="Gene3D" id="3.30.420.40">
    <property type="match status" value="1"/>
</dbReference>
<dbReference type="InterPro" id="IPR008040">
    <property type="entry name" value="Hydant_A_N"/>
</dbReference>
<feature type="domain" description="Hydantoinase A/oxoprolinase" evidence="1">
    <location>
        <begin position="194"/>
        <end position="389"/>
    </location>
</feature>